<feature type="transmembrane region" description="Helical" evidence="1">
    <location>
        <begin position="215"/>
        <end position="234"/>
    </location>
</feature>
<protein>
    <submittedName>
        <fullName evidence="2">(thale cress) hypothetical protein</fullName>
    </submittedName>
</protein>
<dbReference type="EMBL" id="LR881470">
    <property type="protein sequence ID" value="CAD5330617.1"/>
    <property type="molecule type" value="Genomic_DNA"/>
</dbReference>
<name>A0A7G2F6Q7_ARATH</name>
<keyword evidence="1" id="KW-0812">Transmembrane</keyword>
<sequence>MVKRNQELAATCATAVNYLLSWILALQNCSAKTLVALWEDEELKSLAPLAPGQRSITNAYGFSDDPGPFLRFLRETEWLNENDHRHCFSLGIKRGDGESNLNVSWITRFKKRLHELDGVHEAQTLSLTYQDSSGQLHVPTETGEALLRKLETTISDIVSGCFCNVGQVFADSCRNEQLKMRVSEFARNCPKLTSCDTTHSYCLLTRMENQRKIRFGNALIQMCLALMACMITWFHHRGDKFSICVVFTCTKGV</sequence>
<keyword evidence="1" id="KW-0472">Membrane</keyword>
<accession>A0A7G2F6Q7</accession>
<reference evidence="2 3" key="1">
    <citation type="submission" date="2020-09" db="EMBL/GenBank/DDBJ databases">
        <authorList>
            <person name="Ashkenazy H."/>
        </authorList>
    </citation>
    <scope>NUCLEOTIDE SEQUENCE [LARGE SCALE GENOMIC DNA]</scope>
    <source>
        <strain evidence="3">cv. Cdm-0</strain>
    </source>
</reference>
<evidence type="ECO:0000256" key="1">
    <source>
        <dbReference type="SAM" id="Phobius"/>
    </source>
</evidence>
<evidence type="ECO:0000313" key="2">
    <source>
        <dbReference type="EMBL" id="CAD5330617.1"/>
    </source>
</evidence>
<proteinExistence type="predicted"/>
<keyword evidence="1" id="KW-1133">Transmembrane helix</keyword>
<gene>
    <name evidence="2" type="ORF">AT9943_LOCUS18144</name>
</gene>
<evidence type="ECO:0000313" key="3">
    <source>
        <dbReference type="Proteomes" id="UP000516314"/>
    </source>
</evidence>
<organism evidence="2 3">
    <name type="scientific">Arabidopsis thaliana</name>
    <name type="common">Mouse-ear cress</name>
    <dbReference type="NCBI Taxonomy" id="3702"/>
    <lineage>
        <taxon>Eukaryota</taxon>
        <taxon>Viridiplantae</taxon>
        <taxon>Streptophyta</taxon>
        <taxon>Embryophyta</taxon>
        <taxon>Tracheophyta</taxon>
        <taxon>Spermatophyta</taxon>
        <taxon>Magnoliopsida</taxon>
        <taxon>eudicotyledons</taxon>
        <taxon>Gunneridae</taxon>
        <taxon>Pentapetalae</taxon>
        <taxon>rosids</taxon>
        <taxon>malvids</taxon>
        <taxon>Brassicales</taxon>
        <taxon>Brassicaceae</taxon>
        <taxon>Camelineae</taxon>
        <taxon>Arabidopsis</taxon>
    </lineage>
</organism>
<dbReference type="AlphaFoldDB" id="A0A7G2F6Q7"/>
<dbReference type="Proteomes" id="UP000516314">
    <property type="component" value="Chromosome 5"/>
</dbReference>